<evidence type="ECO:0000313" key="2">
    <source>
        <dbReference type="Proteomes" id="UP000274131"/>
    </source>
</evidence>
<dbReference type="AlphaFoldDB" id="A0A0N4V597"/>
<proteinExistence type="predicted"/>
<organism evidence="3">
    <name type="scientific">Enterobius vermicularis</name>
    <name type="common">Human pinworm</name>
    <dbReference type="NCBI Taxonomy" id="51028"/>
    <lineage>
        <taxon>Eukaryota</taxon>
        <taxon>Metazoa</taxon>
        <taxon>Ecdysozoa</taxon>
        <taxon>Nematoda</taxon>
        <taxon>Chromadorea</taxon>
        <taxon>Rhabditida</taxon>
        <taxon>Spirurina</taxon>
        <taxon>Oxyuridomorpha</taxon>
        <taxon>Oxyuroidea</taxon>
        <taxon>Oxyuridae</taxon>
        <taxon>Enterobius</taxon>
    </lineage>
</organism>
<accession>A0A0N4V597</accession>
<reference evidence="3" key="1">
    <citation type="submission" date="2017-02" db="UniProtKB">
        <authorList>
            <consortium name="WormBaseParasite"/>
        </authorList>
    </citation>
    <scope>IDENTIFICATION</scope>
</reference>
<dbReference type="Proteomes" id="UP000274131">
    <property type="component" value="Unassembled WGS sequence"/>
</dbReference>
<protein>
    <submittedName>
        <fullName evidence="3">Tudor domain-containing protein</fullName>
    </submittedName>
</protein>
<dbReference type="WBParaSite" id="EVEC_0000538601-mRNA-1">
    <property type="protein sequence ID" value="EVEC_0000538601-mRNA-1"/>
    <property type="gene ID" value="EVEC_0000538601"/>
</dbReference>
<dbReference type="OrthoDB" id="5792673at2759"/>
<gene>
    <name evidence="1" type="ORF">EVEC_LOCUS5017</name>
</gene>
<name>A0A0N4V597_ENTVE</name>
<evidence type="ECO:0000313" key="3">
    <source>
        <dbReference type="WBParaSite" id="EVEC_0000538601-mRNA-1"/>
    </source>
</evidence>
<dbReference type="STRING" id="51028.A0A0N4V597"/>
<reference evidence="1 2" key="2">
    <citation type="submission" date="2018-10" db="EMBL/GenBank/DDBJ databases">
        <authorList>
            <consortium name="Pathogen Informatics"/>
        </authorList>
    </citation>
    <scope>NUCLEOTIDE SEQUENCE [LARGE SCALE GENOMIC DNA]</scope>
</reference>
<dbReference type="EMBL" id="UXUI01008028">
    <property type="protein sequence ID" value="VDD90266.1"/>
    <property type="molecule type" value="Genomic_DNA"/>
</dbReference>
<evidence type="ECO:0000313" key="1">
    <source>
        <dbReference type="EMBL" id="VDD90266.1"/>
    </source>
</evidence>
<sequence>MFTNNGEIEPYNVVNEWYKNKGKNLSRILRYLDSSSSSEEVEFTEEDADLMLLSEQEKSGCEERLARFYLSFRNIAENEVRIVTENNTVLTSNTTTTSWDFDDCKISAAVVKLFVDQEPVQEVAKNMAVPEDEVMLLCLDHVWRERGKVIEGYNLSFVLSFIGISKQKMMKLAMILKTAPDHFEDAFDLLNSALSCCAMLTALLARMYRWPIFRQLNVREEVSFNMYKLFFVVKLDVWTEEKLWSYYVLCQNSDKVFPEKNKTSSSKLGVSMEACQLYKNFGNQLSCFLESMKKVAAVLPPTKMLENEDWSMPLKAKIVISSNDNDNSKQFLEEEYRSMPVLKVSGTLKNGVEGQEEISVVNFVRRKFDEVDDYVDADDLNLEEIPSGVKVFARQSNASNFIGARVLVANGKSYKIQFDNGEVEDDVDLSRVAVEFSSNLKNWEGMRICALYKKRLENDKYESAIYAGTVGMGPYGASKELLVFFDNGADGLVLKQNVCLLTEQCYQFKNGKKEFDNRSNWELAPKSRQLFLKHYLRKFPDWQLVRMKRRTNTQRVNVLRGSVAYSAFVLDTDRQFALLRFPIHRKHGFDCVAIDCQRHQHVDEWIYRGSDRLDAIRQTIEVCLLALHLK</sequence>
<keyword evidence="2" id="KW-1185">Reference proteome</keyword>